<name>A0A369J4K1_HYPMA</name>
<evidence type="ECO:0000313" key="1">
    <source>
        <dbReference type="EMBL" id="RDB16332.1"/>
    </source>
</evidence>
<keyword evidence="2" id="KW-1185">Reference proteome</keyword>
<dbReference type="EMBL" id="LUEZ02000126">
    <property type="protein sequence ID" value="RDB16332.1"/>
    <property type="molecule type" value="Genomic_DNA"/>
</dbReference>
<dbReference type="Proteomes" id="UP000076154">
    <property type="component" value="Unassembled WGS sequence"/>
</dbReference>
<proteinExistence type="predicted"/>
<reference evidence="1" key="1">
    <citation type="submission" date="2018-04" db="EMBL/GenBank/DDBJ databases">
        <title>Whole genome sequencing of Hypsizygus marmoreus.</title>
        <authorList>
            <person name="Choi I.-G."/>
            <person name="Min B."/>
            <person name="Kim J.-G."/>
            <person name="Kim S."/>
            <person name="Oh Y.-L."/>
            <person name="Kong W.-S."/>
            <person name="Park H."/>
            <person name="Jeong J."/>
            <person name="Song E.-S."/>
        </authorList>
    </citation>
    <scope>NUCLEOTIDE SEQUENCE [LARGE SCALE GENOMIC DNA]</scope>
    <source>
        <strain evidence="1">51987-8</strain>
    </source>
</reference>
<sequence>MTVIYCRTSRTPLTIACTHNFIAAAKRVREMLNFFYISSVLSIRFVCALSGTSSHVLPVIVTISASPAR</sequence>
<accession>A0A369J4K1</accession>
<dbReference type="AlphaFoldDB" id="A0A369J4K1"/>
<organism evidence="1 2">
    <name type="scientific">Hypsizygus marmoreus</name>
    <name type="common">White beech mushroom</name>
    <name type="synonym">Agaricus marmoreus</name>
    <dbReference type="NCBI Taxonomy" id="39966"/>
    <lineage>
        <taxon>Eukaryota</taxon>
        <taxon>Fungi</taxon>
        <taxon>Dikarya</taxon>
        <taxon>Basidiomycota</taxon>
        <taxon>Agaricomycotina</taxon>
        <taxon>Agaricomycetes</taxon>
        <taxon>Agaricomycetidae</taxon>
        <taxon>Agaricales</taxon>
        <taxon>Tricholomatineae</taxon>
        <taxon>Lyophyllaceae</taxon>
        <taxon>Hypsizygus</taxon>
    </lineage>
</organism>
<dbReference type="InParanoid" id="A0A369J4K1"/>
<protein>
    <submittedName>
        <fullName evidence="1">Uncharacterized protein</fullName>
    </submittedName>
</protein>
<evidence type="ECO:0000313" key="2">
    <source>
        <dbReference type="Proteomes" id="UP000076154"/>
    </source>
</evidence>
<gene>
    <name evidence="1" type="ORF">Hypma_003075</name>
</gene>
<comment type="caution">
    <text evidence="1">The sequence shown here is derived from an EMBL/GenBank/DDBJ whole genome shotgun (WGS) entry which is preliminary data.</text>
</comment>